<protein>
    <submittedName>
        <fullName evidence="2">ARAD1A05258p</fullName>
    </submittedName>
</protein>
<proteinExistence type="predicted"/>
<organism evidence="2">
    <name type="scientific">Blastobotrys adeninivorans</name>
    <name type="common">Yeast</name>
    <name type="synonym">Arxula adeninivorans</name>
    <dbReference type="NCBI Taxonomy" id="409370"/>
    <lineage>
        <taxon>Eukaryota</taxon>
        <taxon>Fungi</taxon>
        <taxon>Dikarya</taxon>
        <taxon>Ascomycota</taxon>
        <taxon>Saccharomycotina</taxon>
        <taxon>Dipodascomycetes</taxon>
        <taxon>Dipodascales</taxon>
        <taxon>Trichomonascaceae</taxon>
        <taxon>Blastobotrys</taxon>
    </lineage>
</organism>
<evidence type="ECO:0000313" key="2">
    <source>
        <dbReference type="EMBL" id="CDP33252.1"/>
    </source>
</evidence>
<feature type="compositionally biased region" description="Basic and acidic residues" evidence="1">
    <location>
        <begin position="77"/>
        <end position="104"/>
    </location>
</feature>
<feature type="compositionally biased region" description="Low complexity" evidence="1">
    <location>
        <begin position="1"/>
        <end position="19"/>
    </location>
</feature>
<feature type="region of interest" description="Disordered" evidence="1">
    <location>
        <begin position="58"/>
        <end position="145"/>
    </location>
</feature>
<accession>A0A060T303</accession>
<dbReference type="AlphaFoldDB" id="A0A060T303"/>
<name>A0A060T303_BLAAD</name>
<gene>
    <name evidence="2" type="ORF">GNLVRS02_ARAD1A05258g</name>
</gene>
<reference evidence="2" key="1">
    <citation type="submission" date="2014-02" db="EMBL/GenBank/DDBJ databases">
        <authorList>
            <person name="Genoscope - CEA"/>
        </authorList>
    </citation>
    <scope>NUCLEOTIDE SEQUENCE</scope>
    <source>
        <strain evidence="2">LS3</strain>
    </source>
</reference>
<feature type="region of interest" description="Disordered" evidence="1">
    <location>
        <begin position="1"/>
        <end position="36"/>
    </location>
</feature>
<evidence type="ECO:0000256" key="1">
    <source>
        <dbReference type="SAM" id="MobiDB-lite"/>
    </source>
</evidence>
<reference evidence="2" key="2">
    <citation type="submission" date="2014-06" db="EMBL/GenBank/DDBJ databases">
        <title>The complete genome of Blastobotrys (Arxula) adeninivorans LS3 - a yeast of biotechnological interest.</title>
        <authorList>
            <person name="Kunze G."/>
            <person name="Gaillardin C."/>
            <person name="Czernicka M."/>
            <person name="Durrens P."/>
            <person name="Martin T."/>
            <person name="Boer E."/>
            <person name="Gabaldon T."/>
            <person name="Cruz J."/>
            <person name="Talla E."/>
            <person name="Marck C."/>
            <person name="Goffeau A."/>
            <person name="Barbe V."/>
            <person name="Baret P."/>
            <person name="Baronian K."/>
            <person name="Beier S."/>
            <person name="Bleykasten C."/>
            <person name="Bode R."/>
            <person name="Casaregola S."/>
            <person name="Despons L."/>
            <person name="Fairhead C."/>
            <person name="Giersberg M."/>
            <person name="Gierski P."/>
            <person name="Hahnel U."/>
            <person name="Hartmann A."/>
            <person name="Jankowska D."/>
            <person name="Jubin C."/>
            <person name="Jung P."/>
            <person name="Lafontaine I."/>
            <person name="Leh-Louis V."/>
            <person name="Lemaire M."/>
            <person name="Marcet-Houben M."/>
            <person name="Mascher M."/>
            <person name="Morel G."/>
            <person name="Richard G.-F."/>
            <person name="Riechen J."/>
            <person name="Sacerdot C."/>
            <person name="Sarkar A."/>
            <person name="Savel G."/>
            <person name="Schacherer J."/>
            <person name="Sherman D."/>
            <person name="Straub M.-L."/>
            <person name="Stein N."/>
            <person name="Thierry A."/>
            <person name="Trautwein-Schult A."/>
            <person name="Westhof E."/>
            <person name="Worch S."/>
            <person name="Dujon B."/>
            <person name="Souciet J.-L."/>
            <person name="Wincker P."/>
            <person name="Scholz U."/>
            <person name="Neuveglise N."/>
        </authorList>
    </citation>
    <scope>NUCLEOTIDE SEQUENCE</scope>
    <source>
        <strain evidence="2">LS3</strain>
    </source>
</reference>
<sequence length="145" mass="15916">MSLPNSPVLLPVSPTVASPAIRPSPAPVPTSPKVGNRFYQLHGNRLLPSTSSISLLSLSPSKRGEAGSPQLIPKSPSFDRRDGRDSSYRDLRDVRESRESRELQGCDSPYLNPIDSPLEPMTPMVLDESTRELASPRSRQTSRTH</sequence>
<dbReference type="EMBL" id="HG937691">
    <property type="protein sequence ID" value="CDP33252.1"/>
    <property type="molecule type" value="Genomic_DNA"/>
</dbReference>